<sequence>MGTHLSMKHILQRGKHLWKAKGRHGTHSPFVYAFVEQVLRSKKRFQVKNSPLSQKQINQINRSIQYLGADVIYADAFLFETINALSNHASSAKFKVLPLDISKEDYKDGACFVCFSGKASNDFLINIVKQSTCAAIIPLNQKNKNQKQYWEHLKNEPIFKMALDTWYIGFISNHPDFKIKQYFRLR</sequence>
<proteinExistence type="predicted"/>
<dbReference type="RefSeq" id="WP_150031078.1">
    <property type="nucleotide sequence ID" value="NZ_VWSH01000001.1"/>
</dbReference>
<reference evidence="1 2" key="1">
    <citation type="submission" date="2019-09" db="EMBL/GenBank/DDBJ databases">
        <title>Genome sequence and assembly of Taibaiella sp.</title>
        <authorList>
            <person name="Chhetri G."/>
        </authorList>
    </citation>
    <scope>NUCLEOTIDE SEQUENCE [LARGE SCALE GENOMIC DNA]</scope>
    <source>
        <strain evidence="1 2">KVB11</strain>
    </source>
</reference>
<dbReference type="EMBL" id="VWSH01000001">
    <property type="protein sequence ID" value="KAA5536501.1"/>
    <property type="molecule type" value="Genomic_DNA"/>
</dbReference>
<gene>
    <name evidence="1" type="ORF">F0919_02200</name>
</gene>
<organism evidence="1 2">
    <name type="scientific">Taibaiella lutea</name>
    <dbReference type="NCBI Taxonomy" id="2608001"/>
    <lineage>
        <taxon>Bacteria</taxon>
        <taxon>Pseudomonadati</taxon>
        <taxon>Bacteroidota</taxon>
        <taxon>Chitinophagia</taxon>
        <taxon>Chitinophagales</taxon>
        <taxon>Chitinophagaceae</taxon>
        <taxon>Taibaiella</taxon>
    </lineage>
</organism>
<protein>
    <submittedName>
        <fullName evidence="1">Uncharacterized protein</fullName>
    </submittedName>
</protein>
<keyword evidence="2" id="KW-1185">Reference proteome</keyword>
<dbReference type="AlphaFoldDB" id="A0A5M6CMR1"/>
<dbReference type="Proteomes" id="UP000323632">
    <property type="component" value="Unassembled WGS sequence"/>
</dbReference>
<name>A0A5M6CMR1_9BACT</name>
<evidence type="ECO:0000313" key="2">
    <source>
        <dbReference type="Proteomes" id="UP000323632"/>
    </source>
</evidence>
<comment type="caution">
    <text evidence="1">The sequence shown here is derived from an EMBL/GenBank/DDBJ whole genome shotgun (WGS) entry which is preliminary data.</text>
</comment>
<accession>A0A5M6CMR1</accession>
<evidence type="ECO:0000313" key="1">
    <source>
        <dbReference type="EMBL" id="KAA5536501.1"/>
    </source>
</evidence>